<evidence type="ECO:0000256" key="2">
    <source>
        <dbReference type="ARBA" id="ARBA00001936"/>
    </source>
</evidence>
<dbReference type="InterPro" id="IPR005995">
    <property type="entry name" value="Pgm_bpd_ind"/>
</dbReference>
<evidence type="ECO:0000259" key="10">
    <source>
        <dbReference type="Pfam" id="PF01676"/>
    </source>
</evidence>
<dbReference type="InterPro" id="IPR011258">
    <property type="entry name" value="BPG-indep_PGM_N"/>
</dbReference>
<organism evidence="12 13">
    <name type="scientific">Candidatus Berkelbacteria bacterium Licking1014_7</name>
    <dbReference type="NCBI Taxonomy" id="2017147"/>
    <lineage>
        <taxon>Bacteria</taxon>
        <taxon>Candidatus Berkelbacteria</taxon>
    </lineage>
</organism>
<dbReference type="Pfam" id="PF06415">
    <property type="entry name" value="iPGM_N"/>
    <property type="match status" value="1"/>
</dbReference>
<dbReference type="Pfam" id="PF01676">
    <property type="entry name" value="Metalloenzyme"/>
    <property type="match status" value="1"/>
</dbReference>
<evidence type="ECO:0000256" key="1">
    <source>
        <dbReference type="ARBA" id="ARBA00000370"/>
    </source>
</evidence>
<dbReference type="SUPFAM" id="SSF64158">
    <property type="entry name" value="2,3-Bisphosphoglycerate-independent phosphoglycerate mutase, substrate-binding domain"/>
    <property type="match status" value="1"/>
</dbReference>
<evidence type="ECO:0000256" key="4">
    <source>
        <dbReference type="ARBA" id="ARBA00008819"/>
    </source>
</evidence>
<dbReference type="GO" id="GO:0030145">
    <property type="term" value="F:manganese ion binding"/>
    <property type="evidence" value="ECO:0007669"/>
    <property type="project" value="InterPro"/>
</dbReference>
<evidence type="ECO:0000256" key="9">
    <source>
        <dbReference type="ARBA" id="ARBA00023235"/>
    </source>
</evidence>
<dbReference type="UniPathway" id="UPA00109">
    <property type="reaction ID" value="UER00186"/>
</dbReference>
<comment type="caution">
    <text evidence="12">The sequence shown here is derived from an EMBL/GenBank/DDBJ whole genome shotgun (WGS) entry which is preliminary data.</text>
</comment>
<dbReference type="AlphaFoldDB" id="A0A554LHV7"/>
<dbReference type="InterPro" id="IPR006124">
    <property type="entry name" value="Metalloenzyme"/>
</dbReference>
<evidence type="ECO:0000313" key="12">
    <source>
        <dbReference type="EMBL" id="TSC92444.1"/>
    </source>
</evidence>
<evidence type="ECO:0000259" key="11">
    <source>
        <dbReference type="Pfam" id="PF06415"/>
    </source>
</evidence>
<dbReference type="PANTHER" id="PTHR31637">
    <property type="entry name" value="2,3-BISPHOSPHOGLYCERATE-INDEPENDENT PHOSPHOGLYCERATE MUTASE"/>
    <property type="match status" value="1"/>
</dbReference>
<feature type="domain" description="Metalloenzyme" evidence="10">
    <location>
        <begin position="4"/>
        <end position="492"/>
    </location>
</feature>
<dbReference type="GO" id="GO:0005829">
    <property type="term" value="C:cytosol"/>
    <property type="evidence" value="ECO:0007669"/>
    <property type="project" value="TreeGrafter"/>
</dbReference>
<dbReference type="InterPro" id="IPR017850">
    <property type="entry name" value="Alkaline_phosphatase_core_sf"/>
</dbReference>
<dbReference type="GO" id="GO:0004619">
    <property type="term" value="F:phosphoglycerate mutase activity"/>
    <property type="evidence" value="ECO:0007669"/>
    <property type="project" value="UniProtKB-EC"/>
</dbReference>
<comment type="cofactor">
    <cofactor evidence="2">
        <name>Mn(2+)</name>
        <dbReference type="ChEBI" id="CHEBI:29035"/>
    </cofactor>
</comment>
<keyword evidence="6" id="KW-0479">Metal-binding</keyword>
<comment type="similarity">
    <text evidence="4">Belongs to the BPG-independent phosphoglycerate mutase family.</text>
</comment>
<evidence type="ECO:0000256" key="8">
    <source>
        <dbReference type="ARBA" id="ARBA00023211"/>
    </source>
</evidence>
<keyword evidence="7" id="KW-0324">Glycolysis</keyword>
<reference evidence="12 13" key="1">
    <citation type="submission" date="2017-07" db="EMBL/GenBank/DDBJ databases">
        <title>Mechanisms for carbon and nitrogen cycling indicate functional differentiation within the Candidate Phyla Radiation.</title>
        <authorList>
            <person name="Danczak R.E."/>
            <person name="Johnston M.D."/>
            <person name="Kenah C."/>
            <person name="Slattery M."/>
            <person name="Wrighton K.C."/>
            <person name="Wilkins M.J."/>
        </authorList>
    </citation>
    <scope>NUCLEOTIDE SEQUENCE [LARGE SCALE GENOMIC DNA]</scope>
    <source>
        <strain evidence="12">Licking1014_7</strain>
    </source>
</reference>
<comment type="pathway">
    <text evidence="3">Carbohydrate degradation; glycolysis; pyruvate from D-glyceraldehyde 3-phosphate: step 3/5.</text>
</comment>
<dbReference type="GO" id="GO:0006007">
    <property type="term" value="P:glucose catabolic process"/>
    <property type="evidence" value="ECO:0007669"/>
    <property type="project" value="InterPro"/>
</dbReference>
<dbReference type="GO" id="GO:0006096">
    <property type="term" value="P:glycolytic process"/>
    <property type="evidence" value="ECO:0007669"/>
    <property type="project" value="UniProtKB-UniPathway"/>
</dbReference>
<dbReference type="EC" id="5.4.2.12" evidence="5"/>
<evidence type="ECO:0000256" key="3">
    <source>
        <dbReference type="ARBA" id="ARBA00004798"/>
    </source>
</evidence>
<dbReference type="Gene3D" id="3.40.1450.10">
    <property type="entry name" value="BPG-independent phosphoglycerate mutase, domain B"/>
    <property type="match status" value="1"/>
</dbReference>
<dbReference type="Gene3D" id="3.40.720.10">
    <property type="entry name" value="Alkaline Phosphatase, subunit A"/>
    <property type="match status" value="1"/>
</dbReference>
<keyword evidence="9" id="KW-0413">Isomerase</keyword>
<dbReference type="Proteomes" id="UP000315689">
    <property type="component" value="Unassembled WGS sequence"/>
</dbReference>
<sequence length="503" mass="56565">MSNKVVLVILDGWGVSSAWAGNVLNHFNAPNFYELYRNYPHFSLSVFDDDFSDFAVNNPANSYAMIGAGKKILDDGDQISRFFEDKKNLQNPSILEHFAGIQNLHILGFLDYKGVSGRADHIIKFCRVAKSAGVKNIFLHLSVDSGINYKEHIFNQFVVLNREILLLENVQPVSLFGAKYFKDEPQVANLKKLQNLLFLGKGLYFKQSLSAVFQKYYAQGFQEKDFPASCLKVGTKPFARISPQDAVLNLNLCARESNLIDKTLKDLSLLGWGVNKKFQNSIKIIGLFDLFKVKPNSFSLQNVLEQNKKMVFKIIPNIRTWEAGYYFNGGARNPQLNERYEIVQLPSLKNDIMLGAPEMFARYKKNLKKGFDLTIVDFINPLFYSIFGAPNEISGSMFEFDKILGDFFDLILSENNNLIVTGSFGNAEEIFDKITGERHTTNTRNFVPCIVVCENRVGQKSNLADEGSIPQIGDLDSVADIAPTILKIMGLSSPTQMTGKSLI</sequence>
<dbReference type="PANTHER" id="PTHR31637:SF0">
    <property type="entry name" value="2,3-BISPHOSPHOGLYCERATE-INDEPENDENT PHOSPHOGLYCERATE MUTASE"/>
    <property type="match status" value="1"/>
</dbReference>
<evidence type="ECO:0000313" key="13">
    <source>
        <dbReference type="Proteomes" id="UP000315689"/>
    </source>
</evidence>
<evidence type="ECO:0000256" key="5">
    <source>
        <dbReference type="ARBA" id="ARBA00012026"/>
    </source>
</evidence>
<accession>A0A554LHV7</accession>
<evidence type="ECO:0000256" key="6">
    <source>
        <dbReference type="ARBA" id="ARBA00022723"/>
    </source>
</evidence>
<dbReference type="EMBL" id="VMGK01000027">
    <property type="protein sequence ID" value="TSC92444.1"/>
    <property type="molecule type" value="Genomic_DNA"/>
</dbReference>
<proteinExistence type="inferred from homology"/>
<dbReference type="InterPro" id="IPR036646">
    <property type="entry name" value="PGAM_B_sf"/>
</dbReference>
<protein>
    <recommendedName>
        <fullName evidence="5">phosphoglycerate mutase (2,3-diphosphoglycerate-independent)</fullName>
        <ecNumber evidence="5">5.4.2.12</ecNumber>
    </recommendedName>
</protein>
<name>A0A554LHV7_9BACT</name>
<evidence type="ECO:0000256" key="7">
    <source>
        <dbReference type="ARBA" id="ARBA00023152"/>
    </source>
</evidence>
<comment type="catalytic activity">
    <reaction evidence="1">
        <text>(2R)-2-phosphoglycerate = (2R)-3-phosphoglycerate</text>
        <dbReference type="Rhea" id="RHEA:15901"/>
        <dbReference type="ChEBI" id="CHEBI:58272"/>
        <dbReference type="ChEBI" id="CHEBI:58289"/>
        <dbReference type="EC" id="5.4.2.12"/>
    </reaction>
</comment>
<dbReference type="SUPFAM" id="SSF53649">
    <property type="entry name" value="Alkaline phosphatase-like"/>
    <property type="match status" value="1"/>
</dbReference>
<keyword evidence="8" id="KW-0464">Manganese</keyword>
<feature type="domain" description="BPG-independent PGAM N-terminal" evidence="11">
    <location>
        <begin position="83"/>
        <end position="252"/>
    </location>
</feature>
<gene>
    <name evidence="12" type="ORF">CEN89_700</name>
</gene>